<organism evidence="1 2">
    <name type="scientific">Microbacterium amylolyticum</name>
    <dbReference type="NCBI Taxonomy" id="936337"/>
    <lineage>
        <taxon>Bacteria</taxon>
        <taxon>Bacillati</taxon>
        <taxon>Actinomycetota</taxon>
        <taxon>Actinomycetes</taxon>
        <taxon>Micrococcales</taxon>
        <taxon>Microbacteriaceae</taxon>
        <taxon>Microbacterium</taxon>
    </lineage>
</organism>
<accession>A0ABS4ZIZ2</accession>
<sequence>MFAVGIHSGVSLGVTAWLLRIAKEVRTLECQPTVWRSRKIKGQGREEWIGDN</sequence>
<keyword evidence="2" id="KW-1185">Reference proteome</keyword>
<dbReference type="Proteomes" id="UP001519362">
    <property type="component" value="Unassembled WGS sequence"/>
</dbReference>
<gene>
    <name evidence="1" type="ORF">JOF34_001843</name>
</gene>
<evidence type="ECO:0000313" key="2">
    <source>
        <dbReference type="Proteomes" id="UP001519362"/>
    </source>
</evidence>
<name>A0ABS4ZIZ2_9MICO</name>
<reference evidence="1 2" key="1">
    <citation type="submission" date="2021-03" db="EMBL/GenBank/DDBJ databases">
        <title>Sequencing the genomes of 1000 actinobacteria strains.</title>
        <authorList>
            <person name="Klenk H.-P."/>
        </authorList>
    </citation>
    <scope>NUCLEOTIDE SEQUENCE [LARGE SCALE GENOMIC DNA]</scope>
    <source>
        <strain evidence="1 2">DSM 24221</strain>
    </source>
</reference>
<dbReference type="EMBL" id="JAGIOL010000001">
    <property type="protein sequence ID" value="MBP2437257.1"/>
    <property type="molecule type" value="Genomic_DNA"/>
</dbReference>
<proteinExistence type="predicted"/>
<protein>
    <submittedName>
        <fullName evidence="1">Uncharacterized protein</fullName>
    </submittedName>
</protein>
<evidence type="ECO:0000313" key="1">
    <source>
        <dbReference type="EMBL" id="MBP2437257.1"/>
    </source>
</evidence>
<comment type="caution">
    <text evidence="1">The sequence shown here is derived from an EMBL/GenBank/DDBJ whole genome shotgun (WGS) entry which is preliminary data.</text>
</comment>